<dbReference type="EMBL" id="SNRW01001772">
    <property type="protein sequence ID" value="KAA6395083.1"/>
    <property type="molecule type" value="Genomic_DNA"/>
</dbReference>
<accession>A0A5J4WJW1</accession>
<comment type="caution">
    <text evidence="2">The sequence shown here is derived from an EMBL/GenBank/DDBJ whole genome shotgun (WGS) entry which is preliminary data.</text>
</comment>
<sequence length="142" mass="15852">MIVHHELIAKTELVNIVHIQAYANKHINLNGDEGQIVVDFDRSEIYSHSEEAINKINVDPIQIECDRVAARISIYEPTESMIIDMDNNLMFTQGSSEIETPGSYSSGAAIALAVIAIVTAVALILFYFIWYWKSRLGGLTLI</sequence>
<evidence type="ECO:0000256" key="1">
    <source>
        <dbReference type="SAM" id="Phobius"/>
    </source>
</evidence>
<organism evidence="2 3">
    <name type="scientific">Streblomastix strix</name>
    <dbReference type="NCBI Taxonomy" id="222440"/>
    <lineage>
        <taxon>Eukaryota</taxon>
        <taxon>Metamonada</taxon>
        <taxon>Preaxostyla</taxon>
        <taxon>Oxymonadida</taxon>
        <taxon>Streblomastigidae</taxon>
        <taxon>Streblomastix</taxon>
    </lineage>
</organism>
<keyword evidence="1" id="KW-0812">Transmembrane</keyword>
<keyword evidence="1" id="KW-0472">Membrane</keyword>
<dbReference type="AlphaFoldDB" id="A0A5J4WJW1"/>
<keyword evidence="1" id="KW-1133">Transmembrane helix</keyword>
<gene>
    <name evidence="2" type="ORF">EZS28_009386</name>
</gene>
<name>A0A5J4WJW1_9EUKA</name>
<dbReference type="Proteomes" id="UP000324800">
    <property type="component" value="Unassembled WGS sequence"/>
</dbReference>
<feature type="transmembrane region" description="Helical" evidence="1">
    <location>
        <begin position="108"/>
        <end position="132"/>
    </location>
</feature>
<protein>
    <submittedName>
        <fullName evidence="2">Uncharacterized protein</fullName>
    </submittedName>
</protein>
<evidence type="ECO:0000313" key="3">
    <source>
        <dbReference type="Proteomes" id="UP000324800"/>
    </source>
</evidence>
<reference evidence="2 3" key="1">
    <citation type="submission" date="2019-03" db="EMBL/GenBank/DDBJ databases">
        <title>Single cell metagenomics reveals metabolic interactions within the superorganism composed of flagellate Streblomastix strix and complex community of Bacteroidetes bacteria on its surface.</title>
        <authorList>
            <person name="Treitli S.C."/>
            <person name="Kolisko M."/>
            <person name="Husnik F."/>
            <person name="Keeling P."/>
            <person name="Hampl V."/>
        </authorList>
    </citation>
    <scope>NUCLEOTIDE SEQUENCE [LARGE SCALE GENOMIC DNA]</scope>
    <source>
        <strain evidence="2">ST1C</strain>
    </source>
</reference>
<proteinExistence type="predicted"/>
<evidence type="ECO:0000313" key="2">
    <source>
        <dbReference type="EMBL" id="KAA6395083.1"/>
    </source>
</evidence>